<dbReference type="AlphaFoldDB" id="A0A3B6XG98"/>
<proteinExistence type="predicted"/>
<sequence length="68" mass="8227">MNEQEKKLSLILSMKRCIEILEMDDIVKDFPEYNYGKTQYGHGKAELKAKLREVRRDSVRLFREEHNR</sequence>
<protein>
    <submittedName>
        <fullName evidence="1">Uncharacterized protein</fullName>
    </submittedName>
</protein>
<accession>A0A3B6XG98</accession>
<dbReference type="EMBL" id="CP011102">
    <property type="protein sequence ID" value="AQY50489.1"/>
    <property type="molecule type" value="Genomic_DNA"/>
</dbReference>
<organism evidence="1 2">
    <name type="scientific">Listeria weihenstephanensis</name>
    <dbReference type="NCBI Taxonomy" id="1006155"/>
    <lineage>
        <taxon>Bacteria</taxon>
        <taxon>Bacillati</taxon>
        <taxon>Bacillota</taxon>
        <taxon>Bacilli</taxon>
        <taxon>Bacillales</taxon>
        <taxon>Listeriaceae</taxon>
        <taxon>Listeria</taxon>
    </lineage>
</organism>
<evidence type="ECO:0000313" key="2">
    <source>
        <dbReference type="Proteomes" id="UP000223060"/>
    </source>
</evidence>
<reference evidence="2" key="1">
    <citation type="submission" date="2015-03" db="EMBL/GenBank/DDBJ databases">
        <authorList>
            <person name="Ferrari E."/>
            <person name="Walter M.C."/>
            <person name="Huptas C."/>
            <person name="Scherer S."/>
            <person name="Mueller-Herbst S."/>
        </authorList>
    </citation>
    <scope>NUCLEOTIDE SEQUENCE [LARGE SCALE GENOMIC DNA]</scope>
    <source>
        <strain evidence="2">LWP01</strain>
    </source>
</reference>
<evidence type="ECO:0000313" key="1">
    <source>
        <dbReference type="EMBL" id="AQY50489.1"/>
    </source>
</evidence>
<name>A0A3B6XG98_9LIST</name>
<dbReference type="RefSeq" id="WP_036058594.1">
    <property type="nucleotide sequence ID" value="NZ_CP011102.1"/>
</dbReference>
<dbReference type="Proteomes" id="UP000223060">
    <property type="component" value="Chromosome"/>
</dbReference>
<dbReference type="KEGG" id="lwi:UE46_05240"/>
<gene>
    <name evidence="1" type="ORF">UE46_05240</name>
</gene>
<keyword evidence="2" id="KW-1185">Reference proteome</keyword>